<protein>
    <recommendedName>
        <fullName evidence="3">NADP-dependent oxidoreductase domain-containing protein</fullName>
    </recommendedName>
</protein>
<dbReference type="Proteomes" id="UP000014210">
    <property type="component" value="Unassembled WGS sequence"/>
</dbReference>
<dbReference type="EMBL" id="AHYU01000019">
    <property type="protein sequence ID" value="EOT34776.1"/>
    <property type="molecule type" value="Genomic_DNA"/>
</dbReference>
<accession>A0ABP2V192</accession>
<organism evidence="1 2">
    <name type="scientific">Enterococcus durans ATCC 6056</name>
    <dbReference type="NCBI Taxonomy" id="1140001"/>
    <lineage>
        <taxon>Bacteria</taxon>
        <taxon>Bacillati</taxon>
        <taxon>Bacillota</taxon>
        <taxon>Bacilli</taxon>
        <taxon>Lactobacillales</taxon>
        <taxon>Enterococcaceae</taxon>
        <taxon>Enterococcus</taxon>
    </lineage>
</organism>
<reference evidence="1 2" key="1">
    <citation type="submission" date="2013-03" db="EMBL/GenBank/DDBJ databases">
        <title>The Genome Sequence of Enterococcus durans ATCC_6056 (Illumina only assembly).</title>
        <authorList>
            <consortium name="The Broad Institute Genomics Platform"/>
            <consortium name="The Broad Institute Genome Sequencing Center for Infectious Disease"/>
            <person name="Earl A."/>
            <person name="Russ C."/>
            <person name="Gilmore M."/>
            <person name="Surin D."/>
            <person name="Walker B."/>
            <person name="Young S."/>
            <person name="Zeng Q."/>
            <person name="Gargeya S."/>
            <person name="Fitzgerald M."/>
            <person name="Haas B."/>
            <person name="Abouelleil A."/>
            <person name="Allen A.W."/>
            <person name="Alvarado L."/>
            <person name="Arachchi H.M."/>
            <person name="Berlin A.M."/>
            <person name="Chapman S.B."/>
            <person name="Gainer-Dewar J."/>
            <person name="Goldberg J."/>
            <person name="Griggs A."/>
            <person name="Gujja S."/>
            <person name="Hansen M."/>
            <person name="Howarth C."/>
            <person name="Imamovic A."/>
            <person name="Ireland A."/>
            <person name="Larimer J."/>
            <person name="McCowan C."/>
            <person name="Murphy C."/>
            <person name="Pearson M."/>
            <person name="Poon T.W."/>
            <person name="Priest M."/>
            <person name="Roberts A."/>
            <person name="Saif S."/>
            <person name="Shea T."/>
            <person name="Sisk P."/>
            <person name="Sykes S."/>
            <person name="Wortman J."/>
            <person name="Nusbaum C."/>
            <person name="Birren B."/>
        </authorList>
    </citation>
    <scope>NUCLEOTIDE SEQUENCE [LARGE SCALE GENOMIC DNA]</scope>
    <source>
        <strain evidence="1 2">ATCC 6056</strain>
    </source>
</reference>
<dbReference type="InterPro" id="IPR036812">
    <property type="entry name" value="NAD(P)_OxRdtase_dom_sf"/>
</dbReference>
<gene>
    <name evidence="1" type="ORF">OMS_00886</name>
</gene>
<evidence type="ECO:0000313" key="1">
    <source>
        <dbReference type="EMBL" id="EOT34776.1"/>
    </source>
</evidence>
<comment type="caution">
    <text evidence="1">The sequence shown here is derived from an EMBL/GenBank/DDBJ whole genome shotgun (WGS) entry which is preliminary data.</text>
</comment>
<sequence>MDSLTSTYRLANGYKIPVVGFGTWQTPDGDVAVSSVKEALAAQGIVTSILHKAIKMRKV</sequence>
<evidence type="ECO:0000313" key="2">
    <source>
        <dbReference type="Proteomes" id="UP000014210"/>
    </source>
</evidence>
<keyword evidence="2" id="KW-1185">Reference proteome</keyword>
<evidence type="ECO:0008006" key="3">
    <source>
        <dbReference type="Google" id="ProtNLM"/>
    </source>
</evidence>
<dbReference type="SUPFAM" id="SSF51430">
    <property type="entry name" value="NAD(P)-linked oxidoreductase"/>
    <property type="match status" value="1"/>
</dbReference>
<name>A0ABP2V192_9ENTE</name>
<proteinExistence type="predicted"/>
<dbReference type="Gene3D" id="3.20.20.100">
    <property type="entry name" value="NADP-dependent oxidoreductase domain"/>
    <property type="match status" value="1"/>
</dbReference>